<dbReference type="InterPro" id="IPR029056">
    <property type="entry name" value="Ribokinase-like"/>
</dbReference>
<sequence>MSSGEGYLLIGPVSRDHIVRGDSHEVKAGGAVYYYSRLLSHLGVRHTALVTISEDDSELLEEFPDKTRIVPVYHDRTVEFENIYSNGDTAGRTQRSNFAENPIEVEDLEGLASLDWTAVLAGPLLPSDIPLRTLEFLGERYRLYTGLQGYLRHPQGRSVILKHAGHIWRVMEAGDGVFLDVNELGTISDNPLRALRMLAEHTPEAVVTCGRRGSVICHGGSRTRIRAVRAVRELDPTGLGDTYMAAYVHARRMVGPEAAGRFASLMATRKLEGEI</sequence>
<reference evidence="2 3" key="1">
    <citation type="submission" date="2018-07" db="EMBL/GenBank/DDBJ databases">
        <title>Genomic Encyclopedia of Type Strains, Phase IV (KMG-IV): sequencing the most valuable type-strain genomes for metagenomic binning, comparative biology and taxonomic classification.</title>
        <authorList>
            <person name="Goeker M."/>
        </authorList>
    </citation>
    <scope>NUCLEOTIDE SEQUENCE [LARGE SCALE GENOMIC DNA]</scope>
    <source>
        <strain evidence="2 3">DSM 7466</strain>
    </source>
</reference>
<dbReference type="GO" id="GO:0016301">
    <property type="term" value="F:kinase activity"/>
    <property type="evidence" value="ECO:0007669"/>
    <property type="project" value="UniProtKB-KW"/>
</dbReference>
<dbReference type="RefSeq" id="WP_115892227.1">
    <property type="nucleotide sequence ID" value="NZ_QREL01000001.1"/>
</dbReference>
<dbReference type="AlphaFoldDB" id="A0A371NFC2"/>
<accession>A0A371NFC2</accession>
<keyword evidence="3" id="KW-1185">Reference proteome</keyword>
<name>A0A371NFC2_9EURY</name>
<feature type="domain" description="Carbohydrate kinase PfkB" evidence="1">
    <location>
        <begin position="20"/>
        <end position="267"/>
    </location>
</feature>
<dbReference type="Pfam" id="PF00294">
    <property type="entry name" value="PfkB"/>
    <property type="match status" value="1"/>
</dbReference>
<evidence type="ECO:0000313" key="3">
    <source>
        <dbReference type="Proteomes" id="UP000256864"/>
    </source>
</evidence>
<evidence type="ECO:0000259" key="1">
    <source>
        <dbReference type="Pfam" id="PF00294"/>
    </source>
</evidence>
<dbReference type="Gene3D" id="3.40.1190.20">
    <property type="match status" value="1"/>
</dbReference>
<dbReference type="GeneID" id="82297126"/>
<gene>
    <name evidence="2" type="ORF">C7452_0708</name>
</gene>
<dbReference type="EMBL" id="QREL01000001">
    <property type="protein sequence ID" value="REE28688.1"/>
    <property type="molecule type" value="Genomic_DNA"/>
</dbReference>
<protein>
    <submittedName>
        <fullName evidence="2">Sugar/nucleoside kinase (Ribokinase family)</fullName>
    </submittedName>
</protein>
<proteinExistence type="predicted"/>
<comment type="caution">
    <text evidence="2">The sequence shown here is derived from an EMBL/GenBank/DDBJ whole genome shotgun (WGS) entry which is preliminary data.</text>
</comment>
<evidence type="ECO:0000313" key="2">
    <source>
        <dbReference type="EMBL" id="REE28688.1"/>
    </source>
</evidence>
<keyword evidence="2" id="KW-0418">Kinase</keyword>
<dbReference type="Proteomes" id="UP000256864">
    <property type="component" value="Unassembled WGS sequence"/>
</dbReference>
<organism evidence="2 3">
    <name type="scientific">Methanothermobacter defluvii</name>
    <dbReference type="NCBI Taxonomy" id="49339"/>
    <lineage>
        <taxon>Archaea</taxon>
        <taxon>Methanobacteriati</taxon>
        <taxon>Methanobacteriota</taxon>
        <taxon>Methanomada group</taxon>
        <taxon>Methanobacteria</taxon>
        <taxon>Methanobacteriales</taxon>
        <taxon>Methanobacteriaceae</taxon>
        <taxon>Methanothermobacter</taxon>
    </lineage>
</organism>
<dbReference type="InterPro" id="IPR011611">
    <property type="entry name" value="PfkB_dom"/>
</dbReference>
<dbReference type="SUPFAM" id="SSF53613">
    <property type="entry name" value="Ribokinase-like"/>
    <property type="match status" value="1"/>
</dbReference>
<keyword evidence="2" id="KW-0808">Transferase</keyword>